<protein>
    <submittedName>
        <fullName evidence="1">DEHA2D08338p</fullName>
    </submittedName>
</protein>
<dbReference type="HOGENOM" id="CLU_1421381_0_0_1"/>
<proteinExistence type="predicted"/>
<dbReference type="VEuPathDB" id="FungiDB:DEHA2D08338g"/>
<reference evidence="1 2" key="1">
    <citation type="journal article" date="2004" name="Nature">
        <title>Genome evolution in yeasts.</title>
        <authorList>
            <consortium name="Genolevures"/>
            <person name="Dujon B."/>
            <person name="Sherman D."/>
            <person name="Fischer G."/>
            <person name="Durrens P."/>
            <person name="Casaregola S."/>
            <person name="Lafontaine I."/>
            <person name="de Montigny J."/>
            <person name="Marck C."/>
            <person name="Neuveglise C."/>
            <person name="Talla E."/>
            <person name="Goffard N."/>
            <person name="Frangeul L."/>
            <person name="Aigle M."/>
            <person name="Anthouard V."/>
            <person name="Babour A."/>
            <person name="Barbe V."/>
            <person name="Barnay S."/>
            <person name="Blanchin S."/>
            <person name="Beckerich J.M."/>
            <person name="Beyne E."/>
            <person name="Bleykasten C."/>
            <person name="Boisrame A."/>
            <person name="Boyer J."/>
            <person name="Cattolico L."/>
            <person name="Confanioleri F."/>
            <person name="de Daruvar A."/>
            <person name="Despons L."/>
            <person name="Fabre E."/>
            <person name="Fairhead C."/>
            <person name="Ferry-Dumazet H."/>
            <person name="Groppi A."/>
            <person name="Hantraye F."/>
            <person name="Hennequin C."/>
            <person name="Jauniaux N."/>
            <person name="Joyet P."/>
            <person name="Kachouri R."/>
            <person name="Kerrest A."/>
            <person name="Koszul R."/>
            <person name="Lemaire M."/>
            <person name="Lesur I."/>
            <person name="Ma L."/>
            <person name="Muller H."/>
            <person name="Nicaud J.M."/>
            <person name="Nikolski M."/>
            <person name="Oztas S."/>
            <person name="Ozier-Kalogeropoulos O."/>
            <person name="Pellenz S."/>
            <person name="Potier S."/>
            <person name="Richard G.F."/>
            <person name="Straub M.L."/>
            <person name="Suleau A."/>
            <person name="Swennene D."/>
            <person name="Tekaia F."/>
            <person name="Wesolowski-Louvel M."/>
            <person name="Westhof E."/>
            <person name="Wirth B."/>
            <person name="Zeniou-Meyer M."/>
            <person name="Zivanovic I."/>
            <person name="Bolotin-Fukuhara M."/>
            <person name="Thierry A."/>
            <person name="Bouchier C."/>
            <person name="Caudron B."/>
            <person name="Scarpelli C."/>
            <person name="Gaillardin C."/>
            <person name="Weissenbach J."/>
            <person name="Wincker P."/>
            <person name="Souciet J.L."/>
        </authorList>
    </citation>
    <scope>NUCLEOTIDE SEQUENCE [LARGE SCALE GENOMIC DNA]</scope>
    <source>
        <strain evidence="2">ATCC 36239 / CBS 767 / BCRC 21394 / JCM 1990 / NBRC 0083 / IGC 2968</strain>
    </source>
</reference>
<gene>
    <name evidence="1" type="ordered locus">DEHA2D08338g</name>
</gene>
<keyword evidence="2" id="KW-1185">Reference proteome</keyword>
<sequence length="191" mass="23066">MDSLIPVYYFRAKDNIIKDNEYILKKKVRNKKEMVNHFLNNRSNYCMFYIIVKDNIITLHKQGTIKNKEIDEEEIQYIGDYYDFEFEDKKVAVFNESEKTKDFEIIKIDEDGEPLPRIIKLDNIKYYFYEKIGENYVLYYNENIDNLSNVLYDIDNYDKVSNAYLKGKETANPIKLNNVYEIIDYINKMKE</sequence>
<dbReference type="RefSeq" id="XP_458823.1">
    <property type="nucleotide sequence ID" value="XM_458823.1"/>
</dbReference>
<dbReference type="InParanoid" id="Q6BSJ7"/>
<dbReference type="EMBL" id="CR382136">
    <property type="protein sequence ID" value="CAG86969.1"/>
    <property type="molecule type" value="Genomic_DNA"/>
</dbReference>
<dbReference type="KEGG" id="dha:DEHA2D08338g"/>
<accession>Q6BSJ7</accession>
<dbReference type="Proteomes" id="UP000000599">
    <property type="component" value="Chromosome D"/>
</dbReference>
<dbReference type="AlphaFoldDB" id="Q6BSJ7"/>
<evidence type="ECO:0000313" key="2">
    <source>
        <dbReference type="Proteomes" id="UP000000599"/>
    </source>
</evidence>
<dbReference type="GeneID" id="2900898"/>
<name>Q6BSJ7_DEBHA</name>
<evidence type="ECO:0000313" key="1">
    <source>
        <dbReference type="EMBL" id="CAG86969.1"/>
    </source>
</evidence>
<organism evidence="1 2">
    <name type="scientific">Debaryomyces hansenii (strain ATCC 36239 / CBS 767 / BCRC 21394 / JCM 1990 / NBRC 0083 / IGC 2968)</name>
    <name type="common">Yeast</name>
    <name type="synonym">Torulaspora hansenii</name>
    <dbReference type="NCBI Taxonomy" id="284592"/>
    <lineage>
        <taxon>Eukaryota</taxon>
        <taxon>Fungi</taxon>
        <taxon>Dikarya</taxon>
        <taxon>Ascomycota</taxon>
        <taxon>Saccharomycotina</taxon>
        <taxon>Pichiomycetes</taxon>
        <taxon>Debaryomycetaceae</taxon>
        <taxon>Debaryomyces</taxon>
    </lineage>
</organism>